<reference evidence="2 3" key="1">
    <citation type="submission" date="2020-08" db="EMBL/GenBank/DDBJ databases">
        <title>Genomic Encyclopedia of Type Strains, Phase IV (KMG-IV): sequencing the most valuable type-strain genomes for metagenomic binning, comparative biology and taxonomic classification.</title>
        <authorList>
            <person name="Goeker M."/>
        </authorList>
    </citation>
    <scope>NUCLEOTIDE SEQUENCE [LARGE SCALE GENOMIC DNA]</scope>
    <source>
        <strain evidence="2 3">DSM 45385</strain>
    </source>
</reference>
<organism evidence="2 3">
    <name type="scientific">Nonomuraea endophytica</name>
    <dbReference type="NCBI Taxonomy" id="714136"/>
    <lineage>
        <taxon>Bacteria</taxon>
        <taxon>Bacillati</taxon>
        <taxon>Actinomycetota</taxon>
        <taxon>Actinomycetes</taxon>
        <taxon>Streptosporangiales</taxon>
        <taxon>Streptosporangiaceae</taxon>
        <taxon>Nonomuraea</taxon>
    </lineage>
</organism>
<evidence type="ECO:0000256" key="1">
    <source>
        <dbReference type="SAM" id="MobiDB-lite"/>
    </source>
</evidence>
<comment type="caution">
    <text evidence="2">The sequence shown here is derived from an EMBL/GenBank/DDBJ whole genome shotgun (WGS) entry which is preliminary data.</text>
</comment>
<keyword evidence="3" id="KW-1185">Reference proteome</keyword>
<proteinExistence type="predicted"/>
<dbReference type="EMBL" id="JACHIN010000001">
    <property type="protein sequence ID" value="MBB5074869.1"/>
    <property type="molecule type" value="Genomic_DNA"/>
</dbReference>
<protein>
    <submittedName>
        <fullName evidence="2">Uncharacterized protein</fullName>
    </submittedName>
</protein>
<dbReference type="RefSeq" id="WP_184957846.1">
    <property type="nucleotide sequence ID" value="NZ_JACHIN010000001.1"/>
</dbReference>
<name>A0A7W7ZWM5_9ACTN</name>
<sequence length="136" mass="14770">MRPPDDWGQAPPSLELTPNWPGLDGYGDHDGPHIDHTRVKQILKVLREDLGALKGKAGELSAGGSGTPSDLKTAGYIGPEQTGKWDVANYFGQNATQAHEVLNGKYLMLIDHVEKLVEGIEKAVQNYEKGHRDSSA</sequence>
<accession>A0A7W7ZWM5</accession>
<gene>
    <name evidence="2" type="ORF">HNR40_000315</name>
</gene>
<dbReference type="AlphaFoldDB" id="A0A7W7ZWM5"/>
<feature type="region of interest" description="Disordered" evidence="1">
    <location>
        <begin position="1"/>
        <end position="34"/>
    </location>
</feature>
<evidence type="ECO:0000313" key="2">
    <source>
        <dbReference type="EMBL" id="MBB5074869.1"/>
    </source>
</evidence>
<evidence type="ECO:0000313" key="3">
    <source>
        <dbReference type="Proteomes" id="UP000568380"/>
    </source>
</evidence>
<dbReference type="Proteomes" id="UP000568380">
    <property type="component" value="Unassembled WGS sequence"/>
</dbReference>